<evidence type="ECO:0000256" key="9">
    <source>
        <dbReference type="ARBA" id="ARBA00022989"/>
    </source>
</evidence>
<dbReference type="NCBIfam" id="TIGR00328">
    <property type="entry name" value="flhB"/>
    <property type="match status" value="1"/>
</dbReference>
<evidence type="ECO:0000256" key="10">
    <source>
        <dbReference type="ARBA" id="ARBA00023136"/>
    </source>
</evidence>
<comment type="caution">
    <text evidence="13">Lacks conserved residue(s) required for the propagation of feature annotation.</text>
</comment>
<dbReference type="OrthoDB" id="9807950at2"/>
<reference evidence="14 15" key="1">
    <citation type="submission" date="2019-01" db="EMBL/GenBank/DDBJ databases">
        <authorList>
            <person name="Chen W.-M."/>
        </authorList>
    </citation>
    <scope>NUCLEOTIDE SEQUENCE [LARGE SCALE GENOMIC DNA]</scope>
    <source>
        <strain evidence="14 15">TER-1</strain>
    </source>
</reference>
<dbReference type="Proteomes" id="UP000286997">
    <property type="component" value="Unassembled WGS sequence"/>
</dbReference>
<dbReference type="EMBL" id="SACP01000020">
    <property type="protein sequence ID" value="RVU15604.1"/>
    <property type="molecule type" value="Genomic_DNA"/>
</dbReference>
<comment type="subcellular location">
    <subcellularLocation>
        <location evidence="1">Cell membrane</location>
        <topology evidence="1">Multi-pass membrane protein</topology>
    </subcellularLocation>
</comment>
<evidence type="ECO:0000256" key="11">
    <source>
        <dbReference type="ARBA" id="ARBA00023225"/>
    </source>
</evidence>
<comment type="caution">
    <text evidence="14">The sequence shown here is derived from an EMBL/GenBank/DDBJ whole genome shotgun (WGS) entry which is preliminary data.</text>
</comment>
<dbReference type="InterPro" id="IPR006136">
    <property type="entry name" value="FlhB"/>
</dbReference>
<keyword evidence="4 13" id="KW-0813">Transport</keyword>
<keyword evidence="9 13" id="KW-1133">Transmembrane helix</keyword>
<feature type="transmembrane region" description="Helical" evidence="13">
    <location>
        <begin position="34"/>
        <end position="51"/>
    </location>
</feature>
<dbReference type="AlphaFoldDB" id="A0A3S2V4W6"/>
<keyword evidence="7 13" id="KW-1005">Bacterial flagellum biogenesis</keyword>
<feature type="transmembrane region" description="Helical" evidence="13">
    <location>
        <begin position="83"/>
        <end position="112"/>
    </location>
</feature>
<dbReference type="Gene3D" id="3.40.1690.10">
    <property type="entry name" value="secretion proteins EscU"/>
    <property type="match status" value="1"/>
</dbReference>
<dbReference type="Pfam" id="PF01312">
    <property type="entry name" value="Bac_export_2"/>
    <property type="match status" value="1"/>
</dbReference>
<comment type="function">
    <text evidence="12 13">Required for formation of the rod structure in the basal body of the flagellar apparatus. Together with FliI and FliH, may constitute the export apparatus of flagellin.</text>
</comment>
<dbReference type="Gene3D" id="6.10.250.2080">
    <property type="match status" value="1"/>
</dbReference>
<dbReference type="GO" id="GO:0044780">
    <property type="term" value="P:bacterial-type flagellum assembly"/>
    <property type="evidence" value="ECO:0007669"/>
    <property type="project" value="InterPro"/>
</dbReference>
<evidence type="ECO:0000256" key="13">
    <source>
        <dbReference type="RuleBase" id="RU364091"/>
    </source>
</evidence>
<dbReference type="InterPro" id="IPR006135">
    <property type="entry name" value="T3SS_substrate_exporter"/>
</dbReference>
<keyword evidence="5 13" id="KW-1003">Cell membrane</keyword>
<evidence type="ECO:0000313" key="14">
    <source>
        <dbReference type="EMBL" id="RVU15604.1"/>
    </source>
</evidence>
<keyword evidence="14" id="KW-0282">Flagellum</keyword>
<dbReference type="PANTHER" id="PTHR30531:SF12">
    <property type="entry name" value="FLAGELLAR BIOSYNTHETIC PROTEIN FLHB"/>
    <property type="match status" value="1"/>
</dbReference>
<sequence length="354" mass="39540">MAEDTDQESKTEEPTGRRISEAIDKGNIPFSREAPVFASFLALLVVLSYFVREHGATLARDLAPLFDHPRGFTLADGHDAMTLMLAVAAICARFLLPVLVVLCAFGLASTLLQNLPTVSSERIRPQWSRISPATGWGRLFGLSGAVEFLKSLFKFSTITVVSLMLLRSEQHKVVNAMYVDPSQLPELILSMAIRLVSAVSVATIVLVAGDLIWARLRWQRSLRMTRQEVKDEHKQTEGDPTVKSRIKSMILDRGRQRMFAAVPRATVVIANPTHYAIALRYERDENPAPMVLAKGKDLIALRIREIAEQHGIPVIEDKPLARSLHDSAEVDKMIPAEFYRAVAQILFFLFARSR</sequence>
<keyword evidence="15" id="KW-1185">Reference proteome</keyword>
<evidence type="ECO:0000256" key="5">
    <source>
        <dbReference type="ARBA" id="ARBA00022475"/>
    </source>
</evidence>
<dbReference type="RefSeq" id="WP_127732044.1">
    <property type="nucleotide sequence ID" value="NZ_SACP01000020.1"/>
</dbReference>
<keyword evidence="14" id="KW-0969">Cilium</keyword>
<protein>
    <recommendedName>
        <fullName evidence="3 13">Flagellar biosynthetic protein FlhB</fullName>
    </recommendedName>
</protein>
<evidence type="ECO:0000256" key="6">
    <source>
        <dbReference type="ARBA" id="ARBA00022692"/>
    </source>
</evidence>
<evidence type="ECO:0000256" key="3">
    <source>
        <dbReference type="ARBA" id="ARBA00021622"/>
    </source>
</evidence>
<evidence type="ECO:0000256" key="7">
    <source>
        <dbReference type="ARBA" id="ARBA00022795"/>
    </source>
</evidence>
<gene>
    <name evidence="13 14" type="primary">flhB</name>
    <name evidence="14" type="ORF">EOE48_19005</name>
</gene>
<keyword evidence="11 13" id="KW-1006">Bacterial flagellum protein export</keyword>
<evidence type="ECO:0000313" key="15">
    <source>
        <dbReference type="Proteomes" id="UP000286997"/>
    </source>
</evidence>
<dbReference type="PANTHER" id="PTHR30531">
    <property type="entry name" value="FLAGELLAR BIOSYNTHETIC PROTEIN FLHB"/>
    <property type="match status" value="1"/>
</dbReference>
<keyword evidence="6 13" id="KW-0812">Transmembrane</keyword>
<dbReference type="SUPFAM" id="SSF160544">
    <property type="entry name" value="EscU C-terminal domain-like"/>
    <property type="match status" value="1"/>
</dbReference>
<organism evidence="14 15">
    <name type="scientific">Methylobacterium oryzihabitans</name>
    <dbReference type="NCBI Taxonomy" id="2499852"/>
    <lineage>
        <taxon>Bacteria</taxon>
        <taxon>Pseudomonadati</taxon>
        <taxon>Pseudomonadota</taxon>
        <taxon>Alphaproteobacteria</taxon>
        <taxon>Hyphomicrobiales</taxon>
        <taxon>Methylobacteriaceae</taxon>
        <taxon>Methylobacterium</taxon>
    </lineage>
</organism>
<feature type="transmembrane region" description="Helical" evidence="13">
    <location>
        <begin position="187"/>
        <end position="214"/>
    </location>
</feature>
<evidence type="ECO:0000256" key="1">
    <source>
        <dbReference type="ARBA" id="ARBA00004651"/>
    </source>
</evidence>
<keyword evidence="14" id="KW-0966">Cell projection</keyword>
<dbReference type="PRINTS" id="PR00950">
    <property type="entry name" value="TYPE3IMSPROT"/>
</dbReference>
<keyword evidence="10 13" id="KW-0472">Membrane</keyword>
<proteinExistence type="inferred from homology"/>
<evidence type="ECO:0000256" key="12">
    <source>
        <dbReference type="ARBA" id="ARBA00025078"/>
    </source>
</evidence>
<dbReference type="GO" id="GO:0009306">
    <property type="term" value="P:protein secretion"/>
    <property type="evidence" value="ECO:0007669"/>
    <property type="project" value="InterPro"/>
</dbReference>
<name>A0A3S2V4W6_9HYPH</name>
<comment type="similarity">
    <text evidence="2 13">Belongs to the type III secretion exporter family.</text>
</comment>
<keyword evidence="8 13" id="KW-0653">Protein transport</keyword>
<dbReference type="FunFam" id="3.40.1690.10:FF:000001">
    <property type="entry name" value="Flagellar biosynthetic protein FlhB"/>
    <property type="match status" value="1"/>
</dbReference>
<dbReference type="InterPro" id="IPR029025">
    <property type="entry name" value="T3SS_substrate_exporter_C"/>
</dbReference>
<dbReference type="GO" id="GO:0005886">
    <property type="term" value="C:plasma membrane"/>
    <property type="evidence" value="ECO:0007669"/>
    <property type="project" value="UniProtKB-SubCell"/>
</dbReference>
<accession>A0A3S2V4W6</accession>
<evidence type="ECO:0000256" key="2">
    <source>
        <dbReference type="ARBA" id="ARBA00010690"/>
    </source>
</evidence>
<evidence type="ECO:0000256" key="4">
    <source>
        <dbReference type="ARBA" id="ARBA00022448"/>
    </source>
</evidence>
<evidence type="ECO:0000256" key="8">
    <source>
        <dbReference type="ARBA" id="ARBA00022927"/>
    </source>
</evidence>